<accession>A0ABV0QUL3</accession>
<feature type="non-terminal residue" evidence="1">
    <location>
        <position position="1"/>
    </location>
</feature>
<name>A0ABV0QUL3_9TELE</name>
<sequence>SCGQQLLMFDAQGFRFRSIRLRPKQADCAVCGESPRVTQLIDYEAFCGSAATDKCRKLNLLSKDQRITVQVKYCTYFTRVESLRDSLYLVPFIL</sequence>
<protein>
    <submittedName>
        <fullName evidence="1">Molybdenum cofactor synthesis protein 3</fullName>
    </submittedName>
</protein>
<evidence type="ECO:0000313" key="1">
    <source>
        <dbReference type="EMBL" id="MEQ2199524.1"/>
    </source>
</evidence>
<comment type="caution">
    <text evidence="1">The sequence shown here is derived from an EMBL/GenBank/DDBJ whole genome shotgun (WGS) entry which is preliminary data.</text>
</comment>
<evidence type="ECO:0000313" key="2">
    <source>
        <dbReference type="Proteomes" id="UP001434883"/>
    </source>
</evidence>
<organism evidence="1 2">
    <name type="scientific">Xenoophorus captivus</name>
    <dbReference type="NCBI Taxonomy" id="1517983"/>
    <lineage>
        <taxon>Eukaryota</taxon>
        <taxon>Metazoa</taxon>
        <taxon>Chordata</taxon>
        <taxon>Craniata</taxon>
        <taxon>Vertebrata</taxon>
        <taxon>Euteleostomi</taxon>
        <taxon>Actinopterygii</taxon>
        <taxon>Neopterygii</taxon>
        <taxon>Teleostei</taxon>
        <taxon>Neoteleostei</taxon>
        <taxon>Acanthomorphata</taxon>
        <taxon>Ovalentaria</taxon>
        <taxon>Atherinomorphae</taxon>
        <taxon>Cyprinodontiformes</taxon>
        <taxon>Goodeidae</taxon>
        <taxon>Xenoophorus</taxon>
    </lineage>
</organism>
<gene>
    <name evidence="1" type="primary">MOCS3</name>
    <name evidence="1" type="ORF">XENOCAPTIV_001204</name>
</gene>
<keyword evidence="2" id="KW-1185">Reference proteome</keyword>
<dbReference type="Proteomes" id="UP001434883">
    <property type="component" value="Unassembled WGS sequence"/>
</dbReference>
<proteinExistence type="predicted"/>
<reference evidence="1 2" key="1">
    <citation type="submission" date="2021-06" db="EMBL/GenBank/DDBJ databases">
        <authorList>
            <person name="Palmer J.M."/>
        </authorList>
    </citation>
    <scope>NUCLEOTIDE SEQUENCE [LARGE SCALE GENOMIC DNA]</scope>
    <source>
        <strain evidence="1 2">XC_2019</strain>
        <tissue evidence="1">Muscle</tissue>
    </source>
</reference>
<dbReference type="EMBL" id="JAHRIN010025319">
    <property type="protein sequence ID" value="MEQ2199524.1"/>
    <property type="molecule type" value="Genomic_DNA"/>
</dbReference>